<protein>
    <recommendedName>
        <fullName evidence="4">DUF3558 domain-containing protein</fullName>
    </recommendedName>
</protein>
<name>A0AAU7TIM0_9ACTN</name>
<dbReference type="PROSITE" id="PS51257">
    <property type="entry name" value="PROKAR_LIPOPROTEIN"/>
    <property type="match status" value="1"/>
</dbReference>
<dbReference type="AlphaFoldDB" id="A0AAU7TIM0"/>
<evidence type="ECO:0000256" key="1">
    <source>
        <dbReference type="SAM" id="MobiDB-lite"/>
    </source>
</evidence>
<organism evidence="3">
    <name type="scientific">Kribbella sp. HUAS MG21</name>
    <dbReference type="NCBI Taxonomy" id="3160966"/>
    <lineage>
        <taxon>Bacteria</taxon>
        <taxon>Bacillati</taxon>
        <taxon>Actinomycetota</taxon>
        <taxon>Actinomycetes</taxon>
        <taxon>Propionibacteriales</taxon>
        <taxon>Kribbellaceae</taxon>
        <taxon>Kribbella</taxon>
    </lineage>
</organism>
<dbReference type="RefSeq" id="WP_350279366.1">
    <property type="nucleotide sequence ID" value="NZ_CP158165.1"/>
</dbReference>
<evidence type="ECO:0008006" key="4">
    <source>
        <dbReference type="Google" id="ProtNLM"/>
    </source>
</evidence>
<keyword evidence="2" id="KW-0732">Signal</keyword>
<sequence length="324" mass="33781">MRIRRVVVAAGLTVVLLAGCGGPGQETAPSVPPLVSVSTPPTSETPSATPTPPPSETAKVADTLCVRMDAALVQSTLAVPVANIQAKNPPAEFGLPTYDVCQFTLSTSPSGPVLRVGVSVLPATKATLAATQKEYAAQPREPVKPAVIGEGGYGTSTFLVFLLGGKLYKLSGPRATLAKYVVLGQEVVRQVAGLPDPERLITRPDCERGTSAATKVMGAPAMVRRDGQTLVGDLVCGWVTSTSVLSTSVRREPDGEALMAPIRKAPTSQSVPLGDEGYVDTATGRTTIRVGADKIVDLVPLPARKLDPDLMTQFALAMSPLYTR</sequence>
<reference evidence="3" key="1">
    <citation type="submission" date="2024-06" db="EMBL/GenBank/DDBJ databases">
        <title>Kribbella sp. strain HUAS MG21 genome sequences.</title>
        <authorList>
            <person name="Mo P."/>
        </authorList>
    </citation>
    <scope>NUCLEOTIDE SEQUENCE</scope>
    <source>
        <strain evidence="3">HUAS MG21</strain>
    </source>
</reference>
<accession>A0AAU7TIM0</accession>
<gene>
    <name evidence="3" type="ORF">ABN611_09075</name>
</gene>
<dbReference type="EMBL" id="CP158165">
    <property type="protein sequence ID" value="XBV26568.1"/>
    <property type="molecule type" value="Genomic_DNA"/>
</dbReference>
<feature type="signal peptide" evidence="2">
    <location>
        <begin position="1"/>
        <end position="20"/>
    </location>
</feature>
<evidence type="ECO:0000313" key="3">
    <source>
        <dbReference type="EMBL" id="XBV26568.1"/>
    </source>
</evidence>
<evidence type="ECO:0000256" key="2">
    <source>
        <dbReference type="SAM" id="SignalP"/>
    </source>
</evidence>
<proteinExistence type="predicted"/>
<feature type="region of interest" description="Disordered" evidence="1">
    <location>
        <begin position="25"/>
        <end position="57"/>
    </location>
</feature>
<feature type="compositionally biased region" description="Low complexity" evidence="1">
    <location>
        <begin position="27"/>
        <end position="48"/>
    </location>
</feature>
<feature type="chain" id="PRO_5043380795" description="DUF3558 domain-containing protein" evidence="2">
    <location>
        <begin position="21"/>
        <end position="324"/>
    </location>
</feature>